<reference evidence="1 2" key="1">
    <citation type="submission" date="2015-09" db="EMBL/GenBank/DDBJ databases">
        <authorList>
            <consortium name="Pathogen Informatics"/>
        </authorList>
    </citation>
    <scope>NUCLEOTIDE SEQUENCE [LARGE SCALE GENOMIC DNA]</scope>
    <source>
        <strain evidence="1 2">2789STDY5834835</strain>
    </source>
</reference>
<gene>
    <name evidence="1" type="ORF">ERS852450_02985</name>
</gene>
<protein>
    <recommendedName>
        <fullName evidence="3">Chloramphenicol resistance protein</fullName>
    </recommendedName>
</protein>
<evidence type="ECO:0008006" key="3">
    <source>
        <dbReference type="Google" id="ProtNLM"/>
    </source>
</evidence>
<proteinExistence type="predicted"/>
<evidence type="ECO:0000313" key="1">
    <source>
        <dbReference type="EMBL" id="CUP06251.1"/>
    </source>
</evidence>
<sequence>MQEVNIIDAIRSFILTCPFLDDYRVNVDHLSESMSYSLDPLPCDPVLQKYVDGGKKKQFQFAFTSKEQYDEDARINIENSGFYQAFEEWMEQQTEKGEMPNLPNEKQHPYELETLNSGYLYDAQGEYAQYRIECRLLYTQEV</sequence>
<dbReference type="Proteomes" id="UP000095679">
    <property type="component" value="Unassembled WGS sequence"/>
</dbReference>
<evidence type="ECO:0000313" key="2">
    <source>
        <dbReference type="Proteomes" id="UP000095679"/>
    </source>
</evidence>
<name>A0A174K5Y6_9FIRM</name>
<dbReference type="RefSeq" id="WP_055299842.1">
    <property type="nucleotide sequence ID" value="NZ_BLYK01000040.1"/>
</dbReference>
<dbReference type="AlphaFoldDB" id="A0A174K5Y6"/>
<accession>A0A174K5Y6</accession>
<dbReference type="EMBL" id="CYZL01000039">
    <property type="protein sequence ID" value="CUP06251.1"/>
    <property type="molecule type" value="Genomic_DNA"/>
</dbReference>
<organism evidence="1 2">
    <name type="scientific">Anaerobutyricum hallii</name>
    <dbReference type="NCBI Taxonomy" id="39488"/>
    <lineage>
        <taxon>Bacteria</taxon>
        <taxon>Bacillati</taxon>
        <taxon>Bacillota</taxon>
        <taxon>Clostridia</taxon>
        <taxon>Lachnospirales</taxon>
        <taxon>Lachnospiraceae</taxon>
        <taxon>Anaerobutyricum</taxon>
    </lineage>
</organism>